<dbReference type="InterPro" id="IPR001555">
    <property type="entry name" value="GART_AS"/>
</dbReference>
<evidence type="ECO:0000259" key="7">
    <source>
        <dbReference type="Pfam" id="PF02911"/>
    </source>
</evidence>
<dbReference type="Pfam" id="PF02911">
    <property type="entry name" value="Formyl_trans_C"/>
    <property type="match status" value="1"/>
</dbReference>
<dbReference type="InterPro" id="IPR011034">
    <property type="entry name" value="Formyl_transferase-like_C_sf"/>
</dbReference>
<dbReference type="NCBIfam" id="TIGR00460">
    <property type="entry name" value="fmt"/>
    <property type="match status" value="1"/>
</dbReference>
<evidence type="ECO:0000313" key="9">
    <source>
        <dbReference type="Proteomes" id="UP000643810"/>
    </source>
</evidence>
<dbReference type="EMBL" id="JACOPG010000005">
    <property type="protein sequence ID" value="MBC5687257.1"/>
    <property type="molecule type" value="Genomic_DNA"/>
</dbReference>
<dbReference type="HAMAP" id="MF_00182">
    <property type="entry name" value="Formyl_trans"/>
    <property type="match status" value="1"/>
</dbReference>
<evidence type="ECO:0000256" key="3">
    <source>
        <dbReference type="ARBA" id="ARBA00022679"/>
    </source>
</evidence>
<dbReference type="SUPFAM" id="SSF50486">
    <property type="entry name" value="FMT C-terminal domain-like"/>
    <property type="match status" value="1"/>
</dbReference>
<dbReference type="PANTHER" id="PTHR11138:SF5">
    <property type="entry name" value="METHIONYL-TRNA FORMYLTRANSFERASE, MITOCHONDRIAL"/>
    <property type="match status" value="1"/>
</dbReference>
<sequence length="318" mass="34242">MKVVFMGTPDFAVATVDAIAKAGHEIVMVVTQPDKPKGRGKEMQFPAVKTWAVEHDIPVYQPKRIREPEAVEVLKKQDADIFIVAAFGQILPKEVLEIPPLGCVNVHASLLPKYRGAAPIQWAVMNGDEVSGVTTMQMGVGLDDGDMLLKEEVRLAADETGGSLFDKLAIVGGELCVKTMEGLAAGTITPVSQEEAEATHVGMIKKSMGNLDFTRSAVELERLVRGLNPWPSAYTHLGNKTLKIWKARVEKNIVPDAVPGQVVAADADGIAVVTGDGLLVMEEIQLEGKKRMPVADFLRGRDIPAGTILGEQESMTQA</sequence>
<comment type="similarity">
    <text evidence="1 5">Belongs to the Fmt family.</text>
</comment>
<dbReference type="CDD" id="cd08646">
    <property type="entry name" value="FMT_core_Met-tRNA-FMT_N"/>
    <property type="match status" value="1"/>
</dbReference>
<accession>A0ABR7GJ13</accession>
<evidence type="ECO:0000259" key="6">
    <source>
        <dbReference type="Pfam" id="PF00551"/>
    </source>
</evidence>
<keyword evidence="3 5" id="KW-0808">Transferase</keyword>
<organism evidence="8 9">
    <name type="scientific">Roseburia lenta</name>
    <dbReference type="NCBI Taxonomy" id="2763061"/>
    <lineage>
        <taxon>Bacteria</taxon>
        <taxon>Bacillati</taxon>
        <taxon>Bacillota</taxon>
        <taxon>Clostridia</taxon>
        <taxon>Lachnospirales</taxon>
        <taxon>Lachnospiraceae</taxon>
        <taxon>Roseburia</taxon>
    </lineage>
</organism>
<proteinExistence type="inferred from homology"/>
<reference evidence="8 9" key="1">
    <citation type="submission" date="2020-08" db="EMBL/GenBank/DDBJ databases">
        <title>Genome public.</title>
        <authorList>
            <person name="Liu C."/>
            <person name="Sun Q."/>
        </authorList>
    </citation>
    <scope>NUCLEOTIDE SEQUENCE [LARGE SCALE GENOMIC DNA]</scope>
    <source>
        <strain evidence="8 9">NSJ-9</strain>
    </source>
</reference>
<dbReference type="InterPro" id="IPR005793">
    <property type="entry name" value="Formyl_trans_C"/>
</dbReference>
<protein>
    <recommendedName>
        <fullName evidence="2 5">Methionyl-tRNA formyltransferase</fullName>
        <ecNumber evidence="2 5">2.1.2.9</ecNumber>
    </recommendedName>
</protein>
<evidence type="ECO:0000256" key="2">
    <source>
        <dbReference type="ARBA" id="ARBA00012261"/>
    </source>
</evidence>
<keyword evidence="4 5" id="KW-0648">Protein biosynthesis</keyword>
<comment type="caution">
    <text evidence="8">The sequence shown here is derived from an EMBL/GenBank/DDBJ whole genome shotgun (WGS) entry which is preliminary data.</text>
</comment>
<dbReference type="Gene3D" id="3.40.50.12230">
    <property type="match status" value="1"/>
</dbReference>
<dbReference type="Pfam" id="PF00551">
    <property type="entry name" value="Formyl_trans_N"/>
    <property type="match status" value="1"/>
</dbReference>
<dbReference type="Proteomes" id="UP000643810">
    <property type="component" value="Unassembled WGS sequence"/>
</dbReference>
<name>A0ABR7GJ13_9FIRM</name>
<dbReference type="InterPro" id="IPR002376">
    <property type="entry name" value="Formyl_transf_N"/>
</dbReference>
<comment type="catalytic activity">
    <reaction evidence="5">
        <text>L-methionyl-tRNA(fMet) + (6R)-10-formyltetrahydrofolate = N-formyl-L-methionyl-tRNA(fMet) + (6S)-5,6,7,8-tetrahydrofolate + H(+)</text>
        <dbReference type="Rhea" id="RHEA:24380"/>
        <dbReference type="Rhea" id="RHEA-COMP:9952"/>
        <dbReference type="Rhea" id="RHEA-COMP:9953"/>
        <dbReference type="ChEBI" id="CHEBI:15378"/>
        <dbReference type="ChEBI" id="CHEBI:57453"/>
        <dbReference type="ChEBI" id="CHEBI:78530"/>
        <dbReference type="ChEBI" id="CHEBI:78844"/>
        <dbReference type="ChEBI" id="CHEBI:195366"/>
        <dbReference type="EC" id="2.1.2.9"/>
    </reaction>
</comment>
<comment type="function">
    <text evidence="5">Attaches a formyl group to the free amino group of methionyl-tRNA(fMet). The formyl group appears to play a dual role in the initiator identity of N-formylmethionyl-tRNA by promoting its recognition by IF2 and preventing the misappropriation of this tRNA by the elongation apparatus.</text>
</comment>
<evidence type="ECO:0000313" key="8">
    <source>
        <dbReference type="EMBL" id="MBC5687257.1"/>
    </source>
</evidence>
<dbReference type="GO" id="GO:0004479">
    <property type="term" value="F:methionyl-tRNA formyltransferase activity"/>
    <property type="evidence" value="ECO:0007669"/>
    <property type="project" value="UniProtKB-EC"/>
</dbReference>
<dbReference type="InterPro" id="IPR044135">
    <property type="entry name" value="Met-tRNA-FMT_C"/>
</dbReference>
<dbReference type="PROSITE" id="PS00373">
    <property type="entry name" value="GART"/>
    <property type="match status" value="1"/>
</dbReference>
<feature type="domain" description="Formyl transferase N-terminal" evidence="6">
    <location>
        <begin position="1"/>
        <end position="177"/>
    </location>
</feature>
<dbReference type="PANTHER" id="PTHR11138">
    <property type="entry name" value="METHIONYL-TRNA FORMYLTRANSFERASE"/>
    <property type="match status" value="1"/>
</dbReference>
<gene>
    <name evidence="5" type="primary">fmt</name>
    <name evidence="8" type="ORF">H8R94_11715</name>
</gene>
<dbReference type="CDD" id="cd08704">
    <property type="entry name" value="Met_tRNA_FMT_C"/>
    <property type="match status" value="1"/>
</dbReference>
<dbReference type="InterPro" id="IPR041711">
    <property type="entry name" value="Met-tRNA-FMT_N"/>
</dbReference>
<feature type="binding site" evidence="5">
    <location>
        <begin position="109"/>
        <end position="112"/>
    </location>
    <ligand>
        <name>(6S)-5,6,7,8-tetrahydrofolate</name>
        <dbReference type="ChEBI" id="CHEBI:57453"/>
    </ligand>
</feature>
<feature type="domain" description="Formyl transferase C-terminal" evidence="7">
    <location>
        <begin position="204"/>
        <end position="301"/>
    </location>
</feature>
<dbReference type="EC" id="2.1.2.9" evidence="2 5"/>
<evidence type="ECO:0000256" key="1">
    <source>
        <dbReference type="ARBA" id="ARBA00010699"/>
    </source>
</evidence>
<keyword evidence="9" id="KW-1185">Reference proteome</keyword>
<evidence type="ECO:0000256" key="5">
    <source>
        <dbReference type="HAMAP-Rule" id="MF_00182"/>
    </source>
</evidence>
<dbReference type="InterPro" id="IPR036477">
    <property type="entry name" value="Formyl_transf_N_sf"/>
</dbReference>
<dbReference type="SUPFAM" id="SSF53328">
    <property type="entry name" value="Formyltransferase"/>
    <property type="match status" value="1"/>
</dbReference>
<dbReference type="RefSeq" id="WP_118281826.1">
    <property type="nucleotide sequence ID" value="NZ_JACOPG010000005.1"/>
</dbReference>
<evidence type="ECO:0000256" key="4">
    <source>
        <dbReference type="ARBA" id="ARBA00022917"/>
    </source>
</evidence>
<dbReference type="InterPro" id="IPR005794">
    <property type="entry name" value="Fmt"/>
</dbReference>